<organism evidence="2 3">
    <name type="scientific">Bradyrhizobium diazoefficiens</name>
    <dbReference type="NCBI Taxonomy" id="1355477"/>
    <lineage>
        <taxon>Bacteria</taxon>
        <taxon>Pseudomonadati</taxon>
        <taxon>Pseudomonadota</taxon>
        <taxon>Alphaproteobacteria</taxon>
        <taxon>Hyphomicrobiales</taxon>
        <taxon>Nitrobacteraceae</taxon>
        <taxon>Bradyrhizobium</taxon>
    </lineage>
</organism>
<dbReference type="Proteomes" id="UP000063308">
    <property type="component" value="Chromosome"/>
</dbReference>
<evidence type="ECO:0000313" key="3">
    <source>
        <dbReference type="Proteomes" id="UP000063308"/>
    </source>
</evidence>
<proteinExistence type="predicted"/>
<feature type="region of interest" description="Disordered" evidence="1">
    <location>
        <begin position="1"/>
        <end position="21"/>
    </location>
</feature>
<reference evidence="2 3" key="1">
    <citation type="submission" date="2014-11" db="EMBL/GenBank/DDBJ databases">
        <title>Symbiosis island explosion on the genome of extra-slow-growing strains of soybean bradyrhizobia with massive insertion sequences.</title>
        <authorList>
            <person name="Iida T."/>
            <person name="Minamisawa K."/>
        </authorList>
    </citation>
    <scope>NUCLEOTIDE SEQUENCE [LARGE SCALE GENOMIC DNA]</scope>
    <source>
        <strain evidence="2 3">NK6</strain>
    </source>
</reference>
<gene>
    <name evidence="2" type="ORF">NK6_5072</name>
</gene>
<accession>A0A0E4FUF0</accession>
<sequence>MLFQRTDPVTSSPGDGDWTQRGQITSFVPSCLSFSASISSWTAHHASE</sequence>
<protein>
    <submittedName>
        <fullName evidence="2">Uncharacterized protein</fullName>
    </submittedName>
</protein>
<evidence type="ECO:0000313" key="2">
    <source>
        <dbReference type="EMBL" id="BAR58231.1"/>
    </source>
</evidence>
<dbReference type="AlphaFoldDB" id="A0A0E4FUF0"/>
<name>A0A0E4FUF0_9BRAD</name>
<evidence type="ECO:0000256" key="1">
    <source>
        <dbReference type="SAM" id="MobiDB-lite"/>
    </source>
</evidence>
<dbReference type="EMBL" id="AP014685">
    <property type="protein sequence ID" value="BAR58231.1"/>
    <property type="molecule type" value="Genomic_DNA"/>
</dbReference>